<dbReference type="STRING" id="188477.A0A433T628"/>
<feature type="region of interest" description="Disordered" evidence="1">
    <location>
        <begin position="121"/>
        <end position="147"/>
    </location>
</feature>
<accession>A0A433T628</accession>
<evidence type="ECO:0000313" key="4">
    <source>
        <dbReference type="Proteomes" id="UP000271974"/>
    </source>
</evidence>
<dbReference type="OrthoDB" id="10011855at2759"/>
<dbReference type="GO" id="GO:0061564">
    <property type="term" value="P:axon development"/>
    <property type="evidence" value="ECO:0007669"/>
    <property type="project" value="TreeGrafter"/>
</dbReference>
<dbReference type="PROSITE" id="PS50888">
    <property type="entry name" value="BHLH"/>
    <property type="match status" value="1"/>
</dbReference>
<feature type="region of interest" description="Disordered" evidence="1">
    <location>
        <begin position="246"/>
        <end position="275"/>
    </location>
</feature>
<feature type="domain" description="BHLH" evidence="2">
    <location>
        <begin position="144"/>
        <end position="198"/>
    </location>
</feature>
<feature type="compositionally biased region" description="Basic and acidic residues" evidence="1">
    <location>
        <begin position="84"/>
        <end position="93"/>
    </location>
</feature>
<dbReference type="GO" id="GO:0045944">
    <property type="term" value="P:positive regulation of transcription by RNA polymerase II"/>
    <property type="evidence" value="ECO:0007669"/>
    <property type="project" value="TreeGrafter"/>
</dbReference>
<dbReference type="GO" id="GO:0005634">
    <property type="term" value="C:nucleus"/>
    <property type="evidence" value="ECO:0007669"/>
    <property type="project" value="TreeGrafter"/>
</dbReference>
<feature type="compositionally biased region" description="Low complexity" evidence="1">
    <location>
        <begin position="9"/>
        <end position="25"/>
    </location>
</feature>
<dbReference type="PANTHER" id="PTHR19290:SF164">
    <property type="entry name" value="BHLH DOMAIN-CONTAINING PROTEIN"/>
    <property type="match status" value="1"/>
</dbReference>
<reference evidence="3 4" key="1">
    <citation type="submission" date="2019-01" db="EMBL/GenBank/DDBJ databases">
        <title>A draft genome assembly of the solar-powered sea slug Elysia chlorotica.</title>
        <authorList>
            <person name="Cai H."/>
            <person name="Li Q."/>
            <person name="Fang X."/>
            <person name="Li J."/>
            <person name="Curtis N.E."/>
            <person name="Altenburger A."/>
            <person name="Shibata T."/>
            <person name="Feng M."/>
            <person name="Maeda T."/>
            <person name="Schwartz J.A."/>
            <person name="Shigenobu S."/>
            <person name="Lundholm N."/>
            <person name="Nishiyama T."/>
            <person name="Yang H."/>
            <person name="Hasebe M."/>
            <person name="Li S."/>
            <person name="Pierce S.K."/>
            <person name="Wang J."/>
        </authorList>
    </citation>
    <scope>NUCLEOTIDE SEQUENCE [LARGE SCALE GENOMIC DNA]</scope>
    <source>
        <strain evidence="3">EC2010</strain>
        <tissue evidence="3">Whole organism of an adult</tissue>
    </source>
</reference>
<dbReference type="InterPro" id="IPR011598">
    <property type="entry name" value="bHLH_dom"/>
</dbReference>
<dbReference type="GO" id="GO:0070888">
    <property type="term" value="F:E-box binding"/>
    <property type="evidence" value="ECO:0007669"/>
    <property type="project" value="TreeGrafter"/>
</dbReference>
<proteinExistence type="predicted"/>
<name>A0A433T628_ELYCH</name>
<keyword evidence="4" id="KW-1185">Reference proteome</keyword>
<feature type="compositionally biased region" description="Basic and acidic residues" evidence="1">
    <location>
        <begin position="63"/>
        <end position="74"/>
    </location>
</feature>
<feature type="region of interest" description="Disordered" evidence="1">
    <location>
        <begin position="63"/>
        <end position="93"/>
    </location>
</feature>
<comment type="caution">
    <text evidence="3">The sequence shown here is derived from an EMBL/GenBank/DDBJ whole genome shotgun (WGS) entry which is preliminary data.</text>
</comment>
<protein>
    <recommendedName>
        <fullName evidence="2">BHLH domain-containing protein</fullName>
    </recommendedName>
</protein>
<feature type="region of interest" description="Disordered" evidence="1">
    <location>
        <begin position="303"/>
        <end position="350"/>
    </location>
</feature>
<dbReference type="SMART" id="SM00353">
    <property type="entry name" value="HLH"/>
    <property type="match status" value="1"/>
</dbReference>
<dbReference type="Gene3D" id="4.10.280.10">
    <property type="entry name" value="Helix-loop-helix DNA-binding domain"/>
    <property type="match status" value="1"/>
</dbReference>
<sequence length="449" mass="47956">MSTLRGLCSTSTASPASSCSPTSDSECTDTVDVGEEDTSIGISRGFLPVGAVSRWQEGLLKDPLDAGKVRETNSDGKPNSTEGQDSRRISADERYHDLDRFSGYIEEHDDSLAIHGMALKYSQHSQPDPKRSGSARYSQEELRELRSKINSRERRRMHDLNSAMDSLRDVMPYAKGPSVRKLSKIATLTLARNYIQMLSKSVEEMKQLLEDVYRSGGSAGPGSGAAGGPLSLSHLPYYLSHAGKVQQQGQHHSFLNGHQGHRHPHSHLTLPGSPSSTQIQAVSLAAAAAAAAAGFPQTHLSSLQLHHPHPQHSHPYLPPPPPLQLISSSDHATSHTATTPQSHIYLPSPHTAPLPHSLALSSSLASESVSSSSLLQAAPSVQGNLTSNAQPEMPPTIGTTNLFQTSAAHPCTCASVTPYSGLQLQGRSSSVETDFISGVHGKRPANLLS</sequence>
<dbReference type="SUPFAM" id="SSF47459">
    <property type="entry name" value="HLH, helix-loop-helix DNA-binding domain"/>
    <property type="match status" value="1"/>
</dbReference>
<feature type="compositionally biased region" description="Basic and acidic residues" evidence="1">
    <location>
        <begin position="138"/>
        <end position="147"/>
    </location>
</feature>
<evidence type="ECO:0000313" key="3">
    <source>
        <dbReference type="EMBL" id="RUS77008.1"/>
    </source>
</evidence>
<dbReference type="InterPro" id="IPR050359">
    <property type="entry name" value="bHLH_transcription_factors"/>
</dbReference>
<dbReference type="GO" id="GO:0000981">
    <property type="term" value="F:DNA-binding transcription factor activity, RNA polymerase II-specific"/>
    <property type="evidence" value="ECO:0007669"/>
    <property type="project" value="TreeGrafter"/>
</dbReference>
<dbReference type="AlphaFoldDB" id="A0A433T628"/>
<dbReference type="Proteomes" id="UP000271974">
    <property type="component" value="Unassembled WGS sequence"/>
</dbReference>
<dbReference type="InterPro" id="IPR036638">
    <property type="entry name" value="HLH_DNA-bd_sf"/>
</dbReference>
<evidence type="ECO:0000259" key="2">
    <source>
        <dbReference type="PROSITE" id="PS50888"/>
    </source>
</evidence>
<dbReference type="Pfam" id="PF00010">
    <property type="entry name" value="HLH"/>
    <property type="match status" value="1"/>
</dbReference>
<feature type="region of interest" description="Disordered" evidence="1">
    <location>
        <begin position="1"/>
        <end position="40"/>
    </location>
</feature>
<dbReference type="GO" id="GO:0007423">
    <property type="term" value="P:sensory organ development"/>
    <property type="evidence" value="ECO:0007669"/>
    <property type="project" value="TreeGrafter"/>
</dbReference>
<organism evidence="3 4">
    <name type="scientific">Elysia chlorotica</name>
    <name type="common">Eastern emerald elysia</name>
    <name type="synonym">Sea slug</name>
    <dbReference type="NCBI Taxonomy" id="188477"/>
    <lineage>
        <taxon>Eukaryota</taxon>
        <taxon>Metazoa</taxon>
        <taxon>Spiralia</taxon>
        <taxon>Lophotrochozoa</taxon>
        <taxon>Mollusca</taxon>
        <taxon>Gastropoda</taxon>
        <taxon>Heterobranchia</taxon>
        <taxon>Euthyneura</taxon>
        <taxon>Panpulmonata</taxon>
        <taxon>Sacoglossa</taxon>
        <taxon>Placobranchoidea</taxon>
        <taxon>Plakobranchidae</taxon>
        <taxon>Elysia</taxon>
    </lineage>
</organism>
<feature type="compositionally biased region" description="Low complexity" evidence="1">
    <location>
        <begin position="324"/>
        <end position="339"/>
    </location>
</feature>
<dbReference type="PANTHER" id="PTHR19290">
    <property type="entry name" value="BASIC HELIX-LOOP-HELIX PROTEIN NEUROGENIN-RELATED"/>
    <property type="match status" value="1"/>
</dbReference>
<dbReference type="GO" id="GO:0046983">
    <property type="term" value="F:protein dimerization activity"/>
    <property type="evidence" value="ECO:0007669"/>
    <property type="project" value="InterPro"/>
</dbReference>
<feature type="compositionally biased region" description="Acidic residues" evidence="1">
    <location>
        <begin position="26"/>
        <end position="38"/>
    </location>
</feature>
<dbReference type="EMBL" id="RQTK01000618">
    <property type="protein sequence ID" value="RUS77008.1"/>
    <property type="molecule type" value="Genomic_DNA"/>
</dbReference>
<gene>
    <name evidence="3" type="ORF">EGW08_015233</name>
</gene>
<evidence type="ECO:0000256" key="1">
    <source>
        <dbReference type="SAM" id="MobiDB-lite"/>
    </source>
</evidence>